<dbReference type="Proteomes" id="UP000326961">
    <property type="component" value="Chromosome"/>
</dbReference>
<evidence type="ECO:0000313" key="2">
    <source>
        <dbReference type="Proteomes" id="UP000326961"/>
    </source>
</evidence>
<organism evidence="1 2">
    <name type="scientific">Paraclostridium bifermentans</name>
    <name type="common">Clostridium bifermentans</name>
    <dbReference type="NCBI Taxonomy" id="1490"/>
    <lineage>
        <taxon>Bacteria</taxon>
        <taxon>Bacillati</taxon>
        <taxon>Bacillota</taxon>
        <taxon>Clostridia</taxon>
        <taxon>Peptostreptococcales</taxon>
        <taxon>Peptostreptococcaceae</taxon>
        <taxon>Paraclostridium</taxon>
    </lineage>
</organism>
<dbReference type="AlphaFoldDB" id="A0A5P3XDW3"/>
<protein>
    <submittedName>
        <fullName evidence="1">Uncharacterized protein</fullName>
    </submittedName>
</protein>
<sequence length="105" mass="12687">MSKCCENCYWKFKKCESKNDWCAYEKNKLENKTCDKHNYECSSCNEDQAEYKYNDKYYCSKCLLEKFGVEEYTETHYMLDGEYLGSEDDISEVIENLYEDIEMIE</sequence>
<dbReference type="EMBL" id="CP032452">
    <property type="protein sequence ID" value="QEZ68013.1"/>
    <property type="molecule type" value="Genomic_DNA"/>
</dbReference>
<gene>
    <name evidence="1" type="ORF">D4A35_03325</name>
</gene>
<dbReference type="RefSeq" id="WP_150885906.1">
    <property type="nucleotide sequence ID" value="NZ_CP032452.1"/>
</dbReference>
<evidence type="ECO:0000313" key="1">
    <source>
        <dbReference type="EMBL" id="QEZ68013.1"/>
    </source>
</evidence>
<name>A0A5P3XDW3_PARBF</name>
<accession>A0A5P3XDW3</accession>
<reference evidence="1 2" key="1">
    <citation type="submission" date="2018-09" db="EMBL/GenBank/DDBJ databases">
        <title>A clostridial neurotoxin that targets Anopheles mosquitoes.</title>
        <authorList>
            <person name="Contreras E."/>
            <person name="Masuyer G."/>
            <person name="Qureshi N."/>
            <person name="Chawla S."/>
            <person name="Lim H.L."/>
            <person name="Chen J."/>
            <person name="Stenmark P."/>
            <person name="Gill S."/>
        </authorList>
    </citation>
    <scope>NUCLEOTIDE SEQUENCE [LARGE SCALE GENOMIC DNA]</scope>
    <source>
        <strain evidence="1 2">Cbm</strain>
    </source>
</reference>
<proteinExistence type="predicted"/>